<sequence>MSLNVLEPTEDSGSDTGWFCRSVCFVKYCSSADICLSHYVRLLLELDSAPQVLLMLKQNILQLIILAAFGRFTAKDIAHRSIL</sequence>
<dbReference type="AlphaFoldDB" id="A0A0N5AL24"/>
<name>A0A0N5AL24_9BILA</name>
<proteinExistence type="predicted"/>
<evidence type="ECO:0000313" key="2">
    <source>
        <dbReference type="WBParaSite" id="SMUV_0000521601-mRNA-1"/>
    </source>
</evidence>
<protein>
    <submittedName>
        <fullName evidence="2">Uncharacterized protein</fullName>
    </submittedName>
</protein>
<organism evidence="1 2">
    <name type="scientific">Syphacia muris</name>
    <dbReference type="NCBI Taxonomy" id="451379"/>
    <lineage>
        <taxon>Eukaryota</taxon>
        <taxon>Metazoa</taxon>
        <taxon>Ecdysozoa</taxon>
        <taxon>Nematoda</taxon>
        <taxon>Chromadorea</taxon>
        <taxon>Rhabditida</taxon>
        <taxon>Spirurina</taxon>
        <taxon>Oxyuridomorpha</taxon>
        <taxon>Oxyuroidea</taxon>
        <taxon>Oxyuridae</taxon>
        <taxon>Syphacia</taxon>
    </lineage>
</organism>
<accession>A0A0N5AL24</accession>
<dbReference type="WBParaSite" id="SMUV_0000521601-mRNA-1">
    <property type="protein sequence ID" value="SMUV_0000521601-mRNA-1"/>
    <property type="gene ID" value="SMUV_0000521601"/>
</dbReference>
<evidence type="ECO:0000313" key="1">
    <source>
        <dbReference type="Proteomes" id="UP000046393"/>
    </source>
</evidence>
<keyword evidence="1" id="KW-1185">Reference proteome</keyword>
<reference evidence="2" key="1">
    <citation type="submission" date="2017-02" db="UniProtKB">
        <authorList>
            <consortium name="WormBaseParasite"/>
        </authorList>
    </citation>
    <scope>IDENTIFICATION</scope>
</reference>
<dbReference type="Proteomes" id="UP000046393">
    <property type="component" value="Unplaced"/>
</dbReference>